<name>A0A504Y4I8_FASGI</name>
<evidence type="ECO:0000313" key="5">
    <source>
        <dbReference type="Proteomes" id="UP000316759"/>
    </source>
</evidence>
<keyword evidence="5" id="KW-1185">Reference proteome</keyword>
<feature type="compositionally biased region" description="Polar residues" evidence="1">
    <location>
        <begin position="1729"/>
        <end position="1741"/>
    </location>
</feature>
<dbReference type="GO" id="GO:0030165">
    <property type="term" value="F:PDZ domain binding"/>
    <property type="evidence" value="ECO:0007669"/>
    <property type="project" value="TreeGrafter"/>
</dbReference>
<feature type="transmembrane region" description="Helical" evidence="2">
    <location>
        <begin position="108"/>
        <end position="127"/>
    </location>
</feature>
<dbReference type="InterPro" id="IPR057092">
    <property type="entry name" value="SAM_KIDINS220"/>
</dbReference>
<dbReference type="EMBL" id="SUNJ01014552">
    <property type="protein sequence ID" value="TPP56412.1"/>
    <property type="molecule type" value="Genomic_DNA"/>
</dbReference>
<feature type="compositionally biased region" description="Basic and acidic residues" evidence="1">
    <location>
        <begin position="1650"/>
        <end position="1669"/>
    </location>
</feature>
<dbReference type="STRING" id="46835.A0A504Y4I8"/>
<feature type="compositionally biased region" description="Polar residues" evidence="1">
    <location>
        <begin position="1182"/>
        <end position="1193"/>
    </location>
</feature>
<dbReference type="InterPro" id="IPR052771">
    <property type="entry name" value="Neurotrophin_sig_adaptor"/>
</dbReference>
<proteinExistence type="predicted"/>
<feature type="region of interest" description="Disordered" evidence="1">
    <location>
        <begin position="1070"/>
        <end position="1131"/>
    </location>
</feature>
<feature type="region of interest" description="Disordered" evidence="1">
    <location>
        <begin position="1553"/>
        <end position="1587"/>
    </location>
</feature>
<dbReference type="Proteomes" id="UP000316759">
    <property type="component" value="Unassembled WGS sequence"/>
</dbReference>
<feature type="transmembrane region" description="Helical" evidence="2">
    <location>
        <begin position="322"/>
        <end position="353"/>
    </location>
</feature>
<dbReference type="GO" id="GO:0019887">
    <property type="term" value="F:protein kinase regulator activity"/>
    <property type="evidence" value="ECO:0007669"/>
    <property type="project" value="TreeGrafter"/>
</dbReference>
<dbReference type="PANTHER" id="PTHR24116">
    <property type="entry name" value="KINASE D-INTERACTING SUBSTRATE OF 220 KDA"/>
    <property type="match status" value="1"/>
</dbReference>
<evidence type="ECO:0000256" key="1">
    <source>
        <dbReference type="SAM" id="MobiDB-lite"/>
    </source>
</evidence>
<feature type="region of interest" description="Disordered" evidence="1">
    <location>
        <begin position="897"/>
        <end position="920"/>
    </location>
</feature>
<keyword evidence="2" id="KW-0812">Transmembrane</keyword>
<feature type="compositionally biased region" description="Basic residues" evidence="1">
    <location>
        <begin position="550"/>
        <end position="575"/>
    </location>
</feature>
<accession>A0A504Y4I8</accession>
<feature type="compositionally biased region" description="Polar residues" evidence="1">
    <location>
        <begin position="898"/>
        <end position="915"/>
    </location>
</feature>
<feature type="compositionally biased region" description="Polar residues" evidence="1">
    <location>
        <begin position="1470"/>
        <end position="1487"/>
    </location>
</feature>
<feature type="compositionally biased region" description="Basic residues" evidence="1">
    <location>
        <begin position="1160"/>
        <end position="1176"/>
    </location>
</feature>
<feature type="transmembrane region" description="Helical" evidence="2">
    <location>
        <begin position="265"/>
        <end position="285"/>
    </location>
</feature>
<reference evidence="4 5" key="1">
    <citation type="submission" date="2019-04" db="EMBL/GenBank/DDBJ databases">
        <title>Annotation for the trematode Fasciola gigantica.</title>
        <authorList>
            <person name="Choi Y.-J."/>
        </authorList>
    </citation>
    <scope>NUCLEOTIDE SEQUENCE [LARGE SCALE GENOMIC DNA]</scope>
    <source>
        <strain evidence="4">Uganda_cow_1</strain>
    </source>
</reference>
<feature type="region of interest" description="Disordered" evidence="1">
    <location>
        <begin position="549"/>
        <end position="575"/>
    </location>
</feature>
<feature type="region of interest" description="Disordered" evidence="1">
    <location>
        <begin position="1160"/>
        <end position="1206"/>
    </location>
</feature>
<feature type="region of interest" description="Disordered" evidence="1">
    <location>
        <begin position="1644"/>
        <end position="1670"/>
    </location>
</feature>
<evidence type="ECO:0000256" key="2">
    <source>
        <dbReference type="SAM" id="Phobius"/>
    </source>
</evidence>
<feature type="transmembrane region" description="Helical" evidence="2">
    <location>
        <begin position="133"/>
        <end position="158"/>
    </location>
</feature>
<feature type="compositionally biased region" description="Basic and acidic residues" evidence="1">
    <location>
        <begin position="1077"/>
        <end position="1087"/>
    </location>
</feature>
<feature type="domain" description="Kinase D-interacting substrate of 220 kDa-like SAM" evidence="3">
    <location>
        <begin position="1212"/>
        <end position="1264"/>
    </location>
</feature>
<feature type="region of interest" description="Disordered" evidence="1">
    <location>
        <begin position="1702"/>
        <end position="1764"/>
    </location>
</feature>
<feature type="compositionally biased region" description="Low complexity" evidence="1">
    <location>
        <begin position="490"/>
        <end position="505"/>
    </location>
</feature>
<feature type="compositionally biased region" description="Polar residues" evidence="1">
    <location>
        <begin position="1088"/>
        <end position="1105"/>
    </location>
</feature>
<dbReference type="Pfam" id="PF23307">
    <property type="entry name" value="SAM_KIDINS220"/>
    <property type="match status" value="1"/>
</dbReference>
<organism evidence="4 5">
    <name type="scientific">Fasciola gigantica</name>
    <name type="common">Giant liver fluke</name>
    <dbReference type="NCBI Taxonomy" id="46835"/>
    <lineage>
        <taxon>Eukaryota</taxon>
        <taxon>Metazoa</taxon>
        <taxon>Spiralia</taxon>
        <taxon>Lophotrochozoa</taxon>
        <taxon>Platyhelminthes</taxon>
        <taxon>Trematoda</taxon>
        <taxon>Digenea</taxon>
        <taxon>Plagiorchiida</taxon>
        <taxon>Echinostomata</taxon>
        <taxon>Echinostomatoidea</taxon>
        <taxon>Fasciolidae</taxon>
        <taxon>Fasciola</taxon>
    </lineage>
</organism>
<protein>
    <recommendedName>
        <fullName evidence="3">Kinase D-interacting substrate of 220 kDa-like SAM domain-containing protein</fullName>
    </recommendedName>
</protein>
<feature type="compositionally biased region" description="Low complexity" evidence="1">
    <location>
        <begin position="1742"/>
        <end position="1755"/>
    </location>
</feature>
<feature type="transmembrane region" description="Helical" evidence="2">
    <location>
        <begin position="419"/>
        <end position="441"/>
    </location>
</feature>
<feature type="region of interest" description="Disordered" evidence="1">
    <location>
        <begin position="1467"/>
        <end position="1488"/>
    </location>
</feature>
<keyword evidence="2" id="KW-0472">Membrane</keyword>
<feature type="region of interest" description="Disordered" evidence="1">
    <location>
        <begin position="489"/>
        <end position="527"/>
    </location>
</feature>
<feature type="compositionally biased region" description="Polar residues" evidence="1">
    <location>
        <begin position="1114"/>
        <end position="1123"/>
    </location>
</feature>
<keyword evidence="2" id="KW-1133">Transmembrane helix</keyword>
<comment type="caution">
    <text evidence="4">The sequence shown here is derived from an EMBL/GenBank/DDBJ whole genome shotgun (WGS) entry which is preliminary data.</text>
</comment>
<gene>
    <name evidence="4" type="ORF">FGIG_01626</name>
</gene>
<sequence>MDMYSSVNPTTGQHPFYVQRPPYADTVQSDADPTLRSPGNRLGEFQHNCLRSLASLIVCPHTVLPVTVGLFTQSGSMRETEYLQHLGEEISHMNITANHSNRAQRTRFTLGSSLLPLIATFLIAYILGLTLGWQLGLAIAVTATVLYLILSAVVFFGLRGKNCPKSVQFAETLARYIGGCQLVLNILFYQAPKAPSSAKPVKLLPISLNLTGCVSGMEAVAQMTEKLWQFTEKKYGRLAVRLQWATKDNFSHSSQKFRKYCCLPLWLWLILSVLSTLSLATMMVLRKQHVHNSGHEVTARPSSNVPKEVTIRAPDSHTVQEYLINMAIVCAVLSTFSSLALLAASLPSVFRLLQGRPFQRRKQISPYGDTGKLTEPPADGCYGTDSARCDPISCMRFDIRENGRFDELHQQHLQQQQQFPLHLTSAATVAATAAVAAVTAADRQWRLIEQEKNSFRKERQKLRKSSGIKAVRQLFSPSKAVLQAIEDIESNSTEHSSQSRRSSNSYHDKRHLSGSQSRSDSADEMPGSVNPFFHDAVMFESGELLIRDQHHGKRQGSKRMKANHSSKQNLTRKNKRKSLEMQNLIKWKNLIRRGLMDACKVLSLIDSRLGDRQTRVVFCVNASCGLPASPASLIKLATFVRLIDRLAMQPPSGGTSNDVPVLFAPRELDTERSMSESKNLNSNASSTTWTPNIMVLLVAPVPNAFTGTGTQTDLHSSFRQQQQLHRDGQRSCTFSGITFPWTNFKLWWSVHHVCHLPIYLEEEPSGHRLFEPPKPQPVTGSPAIPQPFFNAPGQKGSLFDLFLGSHELSDLNEKRLRQLITQISFMGRMINIERLQVERQGLVRIATPESGLLSDQATMGALVTWLCLLQHWPFHAAWLAVFIEQQLRGRDTGEIIGSTGTNTPSRLARSGSPNLASGPDGDGISQLNWDSVLSQLHARILKRLAPAVEVARMKAMSVSLGASQPGPDFKTRPVTNYPPQVTSTLEICDLAMRDRDPRRLAEFLQSTILEQSGALEAFDLRGAFYGQMHNRLRAGAITVRQLLHVMRLTPMMNPQINHWIRDVLSSKILTSGSAPDSRSENDTERKISGNSAQMFKQQMASPRTARTSEEKLSRSTPTHSTDTLRVKMKRGIPSKKLSEMTVEDICQLIRSITDLSVNQRRKRIHEKRTVKSKHTRGPITPDRSTSSGDSDSPINDPVPPAPIDERRKPCKALNIYEDRVRHLKVSGAVLSICPLGDLQKELNMSFGDWQLFSSLINYLKARELTGPTSKTVGPSHTCGMWQDDQMRRSDPRLARGASEQPAKWPPDQPLISTVSDTSIAMTVKSVPLTRRSRSPPQLLSTFSIKNTKSLGSLPAGSRTGMELVHRHAVSRQQHVFCPQHSRTAQGKSAKDPAAILCPRHQEQIKSFLSESQRDLKKTADLANLPQTDIQARQTWEAMASEGLLGRHTCAEQTRVSAYGYPVLLQRSPPKGSSQAQFQGDRSSTLPNSFREYLPPGSVNFIHKQYCALHQKAKPTAWQHPSQPTWVSPGNSRKNAIGFGRALPEIVIPLHSSNGEAMSSSRDATRLHSHRPLKAHPPSTERAAKETSVFDFSTPARERLSHLDHMPSGSGQVARADFCLPKDSESTSIAGELVEEVADYSPALMEQDSSTSHDPEVKEEDKVESSDHQSAHSCDCNYWYSLEAAAAAAAAATVDAGISTNLVKRPPDPRMLPCMNAYPGLSPDPEHSVSDSLSTTRSQLDVSSGSSSERSSSEASLNEPTDKLG</sequence>
<evidence type="ECO:0000259" key="3">
    <source>
        <dbReference type="Pfam" id="PF23307"/>
    </source>
</evidence>
<dbReference type="OrthoDB" id="6084525at2759"/>
<evidence type="ECO:0000313" key="4">
    <source>
        <dbReference type="EMBL" id="TPP56412.1"/>
    </source>
</evidence>
<dbReference type="PANTHER" id="PTHR24116:SF0">
    <property type="entry name" value="KINASE D-INTERACTING SUBSTRATE OF 220 KDA"/>
    <property type="match status" value="1"/>
</dbReference>